<comment type="similarity">
    <text evidence="4">Belongs to the flavoredoxin family.</text>
</comment>
<keyword evidence="3" id="KW-0288">FMN</keyword>
<evidence type="ECO:0000313" key="7">
    <source>
        <dbReference type="Proteomes" id="UP001595932"/>
    </source>
</evidence>
<dbReference type="GO" id="GO:0016491">
    <property type="term" value="F:oxidoreductase activity"/>
    <property type="evidence" value="ECO:0007669"/>
    <property type="project" value="UniProtKB-KW"/>
</dbReference>
<protein>
    <submittedName>
        <fullName evidence="6">Flavin reductase family protein</fullName>
        <ecNumber evidence="6">1.5.1.-</ecNumber>
    </submittedName>
</protein>
<organism evidence="6 7">
    <name type="scientific">Planococcus dechangensis</name>
    <dbReference type="NCBI Taxonomy" id="1176255"/>
    <lineage>
        <taxon>Bacteria</taxon>
        <taxon>Bacillati</taxon>
        <taxon>Bacillota</taxon>
        <taxon>Bacilli</taxon>
        <taxon>Bacillales</taxon>
        <taxon>Caryophanaceae</taxon>
        <taxon>Planococcus</taxon>
    </lineage>
</organism>
<evidence type="ECO:0000313" key="6">
    <source>
        <dbReference type="EMBL" id="MFC4713590.1"/>
    </source>
</evidence>
<evidence type="ECO:0000256" key="4">
    <source>
        <dbReference type="ARBA" id="ARBA00038054"/>
    </source>
</evidence>
<dbReference type="SMART" id="SM00903">
    <property type="entry name" value="Flavin_Reduct"/>
    <property type="match status" value="1"/>
</dbReference>
<evidence type="ECO:0000256" key="1">
    <source>
        <dbReference type="ARBA" id="ARBA00001917"/>
    </source>
</evidence>
<dbReference type="Proteomes" id="UP001595932">
    <property type="component" value="Unassembled WGS sequence"/>
</dbReference>
<evidence type="ECO:0000256" key="3">
    <source>
        <dbReference type="ARBA" id="ARBA00022643"/>
    </source>
</evidence>
<feature type="domain" description="Flavin reductase like" evidence="5">
    <location>
        <begin position="20"/>
        <end position="173"/>
    </location>
</feature>
<keyword evidence="6" id="KW-0560">Oxidoreductase</keyword>
<evidence type="ECO:0000256" key="2">
    <source>
        <dbReference type="ARBA" id="ARBA00022630"/>
    </source>
</evidence>
<comment type="caution">
    <text evidence="6">The sequence shown here is derived from an EMBL/GenBank/DDBJ whole genome shotgun (WGS) entry which is preliminary data.</text>
</comment>
<keyword evidence="7" id="KW-1185">Reference proteome</keyword>
<gene>
    <name evidence="6" type="ORF">ACFO5U_11980</name>
</gene>
<dbReference type="PANTHER" id="PTHR33798">
    <property type="entry name" value="FLAVOPROTEIN OXYGENASE"/>
    <property type="match status" value="1"/>
</dbReference>
<accession>A0ABV9MDC1</accession>
<name>A0ABV9MDC1_9BACL</name>
<reference evidence="7" key="1">
    <citation type="journal article" date="2019" name="Int. J. Syst. Evol. Microbiol.">
        <title>The Global Catalogue of Microorganisms (GCM) 10K type strain sequencing project: providing services to taxonomists for standard genome sequencing and annotation.</title>
        <authorList>
            <consortium name="The Broad Institute Genomics Platform"/>
            <consortium name="The Broad Institute Genome Sequencing Center for Infectious Disease"/>
            <person name="Wu L."/>
            <person name="Ma J."/>
        </authorList>
    </citation>
    <scope>NUCLEOTIDE SEQUENCE [LARGE SCALE GENOMIC DNA]</scope>
    <source>
        <strain evidence="7">CGMCC 1.12151</strain>
    </source>
</reference>
<dbReference type="Gene3D" id="2.30.110.10">
    <property type="entry name" value="Electron Transport, Fmn-binding Protein, Chain A"/>
    <property type="match status" value="1"/>
</dbReference>
<comment type="cofactor">
    <cofactor evidence="1">
        <name>FMN</name>
        <dbReference type="ChEBI" id="CHEBI:58210"/>
    </cofactor>
</comment>
<dbReference type="EC" id="1.5.1.-" evidence="6"/>
<keyword evidence="2" id="KW-0285">Flavoprotein</keyword>
<dbReference type="PANTHER" id="PTHR33798:SF5">
    <property type="entry name" value="FLAVIN REDUCTASE LIKE DOMAIN-CONTAINING PROTEIN"/>
    <property type="match status" value="1"/>
</dbReference>
<evidence type="ECO:0000259" key="5">
    <source>
        <dbReference type="SMART" id="SM00903"/>
    </source>
</evidence>
<dbReference type="InterPro" id="IPR012349">
    <property type="entry name" value="Split_barrel_FMN-bd"/>
</dbReference>
<dbReference type="SUPFAM" id="SSF50475">
    <property type="entry name" value="FMN-binding split barrel"/>
    <property type="match status" value="1"/>
</dbReference>
<dbReference type="RefSeq" id="WP_377279294.1">
    <property type="nucleotide sequence ID" value="NZ_JBHSGL010000005.1"/>
</dbReference>
<dbReference type="Pfam" id="PF01613">
    <property type="entry name" value="Flavin_Reduct"/>
    <property type="match status" value="1"/>
</dbReference>
<proteinExistence type="inferred from homology"/>
<sequence>MMNIDLRTIDTKNAYKLMTGSIVPRPIAWVSTVDEQGNRNLAPFSFFTVASRNPPTLCISVGPGVGEREGTTKDTLANILNTKQFVVNIVSSDLGDEMHTSSTNFPQEVDEFAAAGLTPVDSVHVQAPRVGEAPISFELELDQIIELGSDHLVLGKVVQYHIQDEYYLGNYKVDLEKLKPLGRLAGNYSEANKLFTLPRVKVEEGVNR</sequence>
<dbReference type="EMBL" id="JBHSGL010000005">
    <property type="protein sequence ID" value="MFC4713590.1"/>
    <property type="molecule type" value="Genomic_DNA"/>
</dbReference>
<dbReference type="InterPro" id="IPR002563">
    <property type="entry name" value="Flavin_Rdtase-like_dom"/>
</dbReference>